<feature type="compositionally biased region" description="Polar residues" evidence="1">
    <location>
        <begin position="1134"/>
        <end position="1150"/>
    </location>
</feature>
<feature type="compositionally biased region" description="Polar residues" evidence="1">
    <location>
        <begin position="1327"/>
        <end position="1345"/>
    </location>
</feature>
<dbReference type="InterPro" id="IPR029058">
    <property type="entry name" value="AB_hydrolase_fold"/>
</dbReference>
<sequence>MASLNPKLIKRFETTAVYTHPSATADIVFVHGLNGSPDHTWTAKNNVFWPLQLLVPSLIHTPANVIVYGYNADVASWTKDSSPSENFIYQHAQDLVTSLTTHRRDAGTARNPIIWVCHSLGGILLKRALLYSNDLRDPDLEIQRSIYISTYGIIFLGTPHTGSSLAPWARVLQAMSGALPKKFLDSEPVLLKTLKKDNVVLQEINNHFLDIYQRFKIHMVRENKKTDLKYTVDYVVDSQSAGPQLPGVTYYSIEATHSTMCKFETADSPGYSNVSSAIRQWVQEAPDSIHTRWTLEDEEKNTRAISALNQMAKQLGTASPAPTPAIGFQPPSPPSPKDTLVAQETLVPVTPEPLATAPSEIPSEVSKGKQPAPLLMYPYQFKPNAHFKGREQELAQLHSYLRNKNRRGLGTSAVLLQSLPGGGKTHLARQYIQLYGTSYKGGVFWIRARSEQEMEDAFWKIAKTKIIEDAADEPWKQNLLDPKRMVKTVRNWFESFEDWLIVFDGIHFDSHREAAFIPHAKNTSLLYTSTNRAAIGDYKFDNPILMELGPLSKEQAKELLLEEMGKQPPFSKYDLSDAEEAVELMDRLPLMIHVAGQHLKITREPLRKYTRAFNHAREAGTLDAYENVKQDLERRGAIEALNLMYILSFFAPNIPVEMLALGLGALDKRTPVKAADASNRRSLNYTLSILIKYALIGRNEEDDSSSTSSPSKRRHRGMATDHSDTLRLHSIIQRFFRTKMGAPKEVAFWLERAVAVFCRSFDVADSRIRRTPAVGLPEDYRRYSIQGQQILAHVDRHTKKHAALVSCRVSVIDRLDMVEQSIANLTRAVSSDLKSRRTDRRSVFEMSSSSCSDSDSSRTSERYTPDREEDEGKGWMIHEEMAVLESPAPYDDLGHHPWDEFPYPQVNMMPMPPLPEDMDLSDTEYIGTPRPRPQTTFKSKTKEDLVNHRTVKKMEERRYHDRKGSMRYVKGGPYSDVRVSVNVDHEPPKARMFNSMPSDLTEDEVEAAKAERAKNSKAKSQLLRISSSQSLGRGKEKSKTLPNGGNKSASPFLQFFAKALRKSPVAQSDVTWSPSASTVRVGEHDTPRPERMTPSTQFSPDPNIQSPSHGGSPPIRTPSQDSWAYHHDRMSKSELVQGTTSPPSSNQPSKTGRKRGDSAPPVWQVHTNEYLDDEDLRAGLPVDIGANPHAGDVTVWNVNLRPTGYSSQPMSRQTSDNPNTGSRQGATAQSLGSSFPPAVLRAIPLSDRPPSHIETEPSPRLVTLADAGPSKNWEERHAIRGRARFSSSIPASRLSHMSPSRISNATGSRPVSRGEDEGPGSGGILTGNGSFVSFGNNATEAQSQGPLVEHDEEEGSRTQTRQTQQDRDQALLGVGLGIIEG</sequence>
<evidence type="ECO:0000313" key="2">
    <source>
        <dbReference type="EMBL" id="KEZ43565.1"/>
    </source>
</evidence>
<dbReference type="RefSeq" id="XP_016643364.1">
    <property type="nucleotide sequence ID" value="XM_016787019.1"/>
</dbReference>
<dbReference type="OrthoDB" id="5086500at2759"/>
<dbReference type="GeneID" id="27723559"/>
<proteinExistence type="predicted"/>
<feature type="compositionally biased region" description="Low complexity" evidence="1">
    <location>
        <begin position="1020"/>
        <end position="1032"/>
    </location>
</feature>
<dbReference type="SUPFAM" id="SSF53474">
    <property type="entry name" value="alpha/beta-Hydrolases"/>
    <property type="match status" value="1"/>
</dbReference>
<dbReference type="Proteomes" id="UP000028545">
    <property type="component" value="Unassembled WGS sequence"/>
</dbReference>
<feature type="region of interest" description="Disordered" evidence="1">
    <location>
        <begin position="1288"/>
        <end position="1381"/>
    </location>
</feature>
<dbReference type="Gene3D" id="3.40.50.300">
    <property type="entry name" value="P-loop containing nucleotide triphosphate hydrolases"/>
    <property type="match status" value="1"/>
</dbReference>
<feature type="region of interest" description="Disordered" evidence="1">
    <location>
        <begin position="836"/>
        <end position="872"/>
    </location>
</feature>
<dbReference type="EMBL" id="JOWA01000092">
    <property type="protein sequence ID" value="KEZ43565.1"/>
    <property type="molecule type" value="Genomic_DNA"/>
</dbReference>
<feature type="compositionally biased region" description="Polar residues" evidence="1">
    <location>
        <begin position="1288"/>
        <end position="1309"/>
    </location>
</feature>
<keyword evidence="3" id="KW-1185">Reference proteome</keyword>
<dbReference type="SUPFAM" id="SSF52540">
    <property type="entry name" value="P-loop containing nucleoside triphosphate hydrolases"/>
    <property type="match status" value="1"/>
</dbReference>
<feature type="compositionally biased region" description="Polar residues" evidence="1">
    <location>
        <begin position="1040"/>
        <end position="1050"/>
    </location>
</feature>
<gene>
    <name evidence="2" type="ORF">SAPIO_CDS4487</name>
</gene>
<feature type="region of interest" description="Disordered" evidence="1">
    <location>
        <begin position="700"/>
        <end position="721"/>
    </location>
</feature>
<dbReference type="PANTHER" id="PTHR48187:SF2">
    <property type="entry name" value="LD21810P"/>
    <property type="match status" value="1"/>
</dbReference>
<dbReference type="PANTHER" id="PTHR48187">
    <property type="entry name" value="LD21810P"/>
    <property type="match status" value="1"/>
</dbReference>
<evidence type="ECO:0000256" key="1">
    <source>
        <dbReference type="SAM" id="MobiDB-lite"/>
    </source>
</evidence>
<dbReference type="Gene3D" id="3.40.50.1820">
    <property type="entry name" value="alpha/beta hydrolase"/>
    <property type="match status" value="1"/>
</dbReference>
<evidence type="ECO:0008006" key="4">
    <source>
        <dbReference type="Google" id="ProtNLM"/>
    </source>
</evidence>
<dbReference type="InterPro" id="IPR027417">
    <property type="entry name" value="P-loop_NTPase"/>
</dbReference>
<feature type="compositionally biased region" description="Polar residues" evidence="1">
    <location>
        <begin position="1065"/>
        <end position="1078"/>
    </location>
</feature>
<feature type="compositionally biased region" description="Polar residues" evidence="1">
    <location>
        <begin position="1093"/>
        <end position="1109"/>
    </location>
</feature>
<comment type="caution">
    <text evidence="2">The sequence shown here is derived from an EMBL/GenBank/DDBJ whole genome shotgun (WGS) entry which is preliminary data.</text>
</comment>
<feature type="region of interest" description="Disordered" evidence="1">
    <location>
        <begin position="1064"/>
        <end position="1168"/>
    </location>
</feature>
<feature type="compositionally biased region" description="Low complexity" evidence="1">
    <location>
        <begin position="844"/>
        <end position="854"/>
    </location>
</feature>
<name>A0A084G8A3_PSEDA</name>
<feature type="region of interest" description="Disordered" evidence="1">
    <location>
        <begin position="985"/>
        <end position="1050"/>
    </location>
</feature>
<dbReference type="VEuPathDB" id="FungiDB:SAPIO_CDS4487"/>
<feature type="region of interest" description="Disordered" evidence="1">
    <location>
        <begin position="1204"/>
        <end position="1233"/>
    </location>
</feature>
<feature type="compositionally biased region" description="Basic and acidic residues" evidence="1">
    <location>
        <begin position="855"/>
        <end position="872"/>
    </location>
</feature>
<dbReference type="HOGENOM" id="CLU_001668_0_0_1"/>
<protein>
    <recommendedName>
        <fullName evidence="4">NB-ARC domain-containing protein</fullName>
    </recommendedName>
</protein>
<reference evidence="2 3" key="1">
    <citation type="journal article" date="2014" name="Genome Announc.">
        <title>Draft genome sequence of the pathogenic fungus Scedosporium apiospermum.</title>
        <authorList>
            <person name="Vandeputte P."/>
            <person name="Ghamrawi S."/>
            <person name="Rechenmann M."/>
            <person name="Iltis A."/>
            <person name="Giraud S."/>
            <person name="Fleury M."/>
            <person name="Thornton C."/>
            <person name="Delhaes L."/>
            <person name="Meyer W."/>
            <person name="Papon N."/>
            <person name="Bouchara J.P."/>
        </authorList>
    </citation>
    <scope>NUCLEOTIDE SEQUENCE [LARGE SCALE GENOMIC DNA]</scope>
    <source>
        <strain evidence="2 3">IHEM 14462</strain>
    </source>
</reference>
<organism evidence="2 3">
    <name type="scientific">Pseudallescheria apiosperma</name>
    <name type="common">Scedosporium apiospermum</name>
    <dbReference type="NCBI Taxonomy" id="563466"/>
    <lineage>
        <taxon>Eukaryota</taxon>
        <taxon>Fungi</taxon>
        <taxon>Dikarya</taxon>
        <taxon>Ascomycota</taxon>
        <taxon>Pezizomycotina</taxon>
        <taxon>Sordariomycetes</taxon>
        <taxon>Hypocreomycetidae</taxon>
        <taxon>Microascales</taxon>
        <taxon>Microascaceae</taxon>
        <taxon>Scedosporium</taxon>
    </lineage>
</organism>
<feature type="compositionally biased region" description="Basic and acidic residues" evidence="1">
    <location>
        <begin position="1081"/>
        <end position="1091"/>
    </location>
</feature>
<dbReference type="KEGG" id="sapo:SAPIO_CDS4487"/>
<evidence type="ECO:0000313" key="3">
    <source>
        <dbReference type="Proteomes" id="UP000028545"/>
    </source>
</evidence>
<accession>A0A084G8A3</accession>